<feature type="compositionally biased region" description="Gly residues" evidence="1">
    <location>
        <begin position="1070"/>
        <end position="1079"/>
    </location>
</feature>
<name>A0ABN9WIR6_9DINO</name>
<evidence type="ECO:0008006" key="4">
    <source>
        <dbReference type="Google" id="ProtNLM"/>
    </source>
</evidence>
<comment type="caution">
    <text evidence="2">The sequence shown here is derived from an EMBL/GenBank/DDBJ whole genome shotgun (WGS) entry which is preliminary data.</text>
</comment>
<evidence type="ECO:0000256" key="1">
    <source>
        <dbReference type="SAM" id="MobiDB-lite"/>
    </source>
</evidence>
<feature type="compositionally biased region" description="Polar residues" evidence="1">
    <location>
        <begin position="595"/>
        <end position="606"/>
    </location>
</feature>
<evidence type="ECO:0000313" key="3">
    <source>
        <dbReference type="Proteomes" id="UP001189429"/>
    </source>
</evidence>
<protein>
    <recommendedName>
        <fullName evidence="4">RNA-directed RNA polymerase</fullName>
    </recommendedName>
</protein>
<proteinExistence type="predicted"/>
<feature type="compositionally biased region" description="Low complexity" evidence="1">
    <location>
        <begin position="546"/>
        <end position="568"/>
    </location>
</feature>
<feature type="non-terminal residue" evidence="2">
    <location>
        <position position="1094"/>
    </location>
</feature>
<dbReference type="EMBL" id="CAUYUJ010018797">
    <property type="protein sequence ID" value="CAK0886387.1"/>
    <property type="molecule type" value="Genomic_DNA"/>
</dbReference>
<sequence length="1094" mass="121243">MGDDIGLGNFFPFHLCQRSQLSARARLVTFVGDYCDVRESRRGQMNPSLAQLTSQSSVLRRVGQLPYNESLYTRHGAFNELMPTVIDYAGVDQATAVRPYQRSLVSIPVAGASPVPLSAACGRPERTLLERSDEFMLSDPDDVGWQMESGTPQQLYMDEVLRKDRSAYVGFIADVLGAGLVDFSVTPKEICTPFFVEKKNKNLRLILDCRWSNLHFRPAPSLDMGTGAAWARVERPAGDHDLYFAGADVKDYFHSLENSAELKDYFCHPSLTLEEFERGFVDWPGAEEVLSMARRSGLREVWPRAVTVPMGWSWAFFLGQKVLENQISVALQGRPHGQLRDAGPLPDILGGVGVLPYCDNLNVYGVSREEVQQAKNLVVGQLRRVGFRLDGARWLAMNKPERAARLQRACRNLEGCRRVTGHMVRRWLGHVVDHFLIMREGLSCLRSCYDFVEKVGGQWAEPWASVRKEARWVRVLTYLCAAELPREWHPEVLCTDACESGIGVASRVIPVQEVAKIGCISERWDLDTVIPMGPGGELEMLEGNNNFQEGAAGAPPGAGRRSRPALALTQRSQGAGPAVHRGLRRAQPPARPASQVATRRATTLPRNTARPLVSGETREERREKRARVLPPFQPRETSDQLSMLESHAVTERTLALYESWWKDLQDFVQSMGAYTLDTVQNADSAMVDFADFLFMEGFEVADIWKAYAAVVWHLVDLSPWCRLRLPRFARAMRGARHLDPGLGRIACVAWITMFTAYLRPADLHALRGEDLAAPAGSSQWWALNLHPAGRGDESKVGLSDESLLLDAPYLPGLGAALAALATDREGEKLFDISPAELLRLWNLALVGIGLPARQRYVQYQLRHGGPSHDRLTKTRSVKEVWRRGRWASAKSVKRYEASARVQQEMQRLPAAVRAYVERALVEAGRALVPGGVLAVEGLNDMHGRPEVQEAFHRFVQGEAAGPDGVPGGGRRWCPFLRIGTVVLLSRPPHADAYREVPDPEEQHPDLENSHRRRSELWAPPVVRPSHQRGAREAHVRLQPAHRGFRPGPRGLAAGPLRARGAAEHAVPVGAGGGAAGAEGRGCTAAGAPRHEHRG</sequence>
<feature type="compositionally biased region" description="Low complexity" evidence="1">
    <location>
        <begin position="1045"/>
        <end position="1054"/>
    </location>
</feature>
<organism evidence="2 3">
    <name type="scientific">Prorocentrum cordatum</name>
    <dbReference type="NCBI Taxonomy" id="2364126"/>
    <lineage>
        <taxon>Eukaryota</taxon>
        <taxon>Sar</taxon>
        <taxon>Alveolata</taxon>
        <taxon>Dinophyceae</taxon>
        <taxon>Prorocentrales</taxon>
        <taxon>Prorocentraceae</taxon>
        <taxon>Prorocentrum</taxon>
    </lineage>
</organism>
<keyword evidence="3" id="KW-1185">Reference proteome</keyword>
<feature type="region of interest" description="Disordered" evidence="1">
    <location>
        <begin position="992"/>
        <end position="1054"/>
    </location>
</feature>
<accession>A0ABN9WIR6</accession>
<reference evidence="2" key="1">
    <citation type="submission" date="2023-10" db="EMBL/GenBank/DDBJ databases">
        <authorList>
            <person name="Chen Y."/>
            <person name="Shah S."/>
            <person name="Dougan E. K."/>
            <person name="Thang M."/>
            <person name="Chan C."/>
        </authorList>
    </citation>
    <scope>NUCLEOTIDE SEQUENCE [LARGE SCALE GENOMIC DNA]</scope>
</reference>
<dbReference type="Proteomes" id="UP001189429">
    <property type="component" value="Unassembled WGS sequence"/>
</dbReference>
<evidence type="ECO:0000313" key="2">
    <source>
        <dbReference type="EMBL" id="CAK0886387.1"/>
    </source>
</evidence>
<gene>
    <name evidence="2" type="ORF">PCOR1329_LOCUS67750</name>
</gene>
<feature type="region of interest" description="Disordered" evidence="1">
    <location>
        <begin position="1070"/>
        <end position="1094"/>
    </location>
</feature>
<feature type="region of interest" description="Disordered" evidence="1">
    <location>
        <begin position="546"/>
        <end position="626"/>
    </location>
</feature>
<feature type="compositionally biased region" description="Basic and acidic residues" evidence="1">
    <location>
        <begin position="992"/>
        <end position="1009"/>
    </location>
</feature>